<dbReference type="InterPro" id="IPR043129">
    <property type="entry name" value="ATPase_NBD"/>
</dbReference>
<accession>A0A2G6E7F2</accession>
<evidence type="ECO:0000313" key="2">
    <source>
        <dbReference type="Proteomes" id="UP000229740"/>
    </source>
</evidence>
<reference evidence="1 2" key="1">
    <citation type="submission" date="2017-10" db="EMBL/GenBank/DDBJ databases">
        <title>Novel microbial diversity and functional potential in the marine mammal oral microbiome.</title>
        <authorList>
            <person name="Dudek N.K."/>
            <person name="Sun C.L."/>
            <person name="Burstein D."/>
            <person name="Kantor R.S."/>
            <person name="Aliaga Goltsman D.S."/>
            <person name="Bik E.M."/>
            <person name="Thomas B.C."/>
            <person name="Banfield J.F."/>
            <person name="Relman D.A."/>
        </authorList>
    </citation>
    <scope>NUCLEOTIDE SEQUENCE [LARGE SCALE GENOMIC DNA]</scope>
    <source>
        <strain evidence="1">DOLZORAL124_49_17</strain>
    </source>
</reference>
<proteinExistence type="predicted"/>
<dbReference type="Gene3D" id="3.30.420.40">
    <property type="match status" value="1"/>
</dbReference>
<dbReference type="SUPFAM" id="SSF53067">
    <property type="entry name" value="Actin-like ATPase domain"/>
    <property type="match status" value="1"/>
</dbReference>
<dbReference type="EMBL" id="PDPS01000025">
    <property type="protein sequence ID" value="PID57812.1"/>
    <property type="molecule type" value="Genomic_DNA"/>
</dbReference>
<sequence length="86" mass="9713">MDRFLLTLPYVEPTGSPHFIKVVESETLGAAMLAGISTGALTNARDAAACFVKEEKRFDPNMRHHAIYQEKYRKYCGIYPAIQHLL</sequence>
<evidence type="ECO:0008006" key="3">
    <source>
        <dbReference type="Google" id="ProtNLM"/>
    </source>
</evidence>
<evidence type="ECO:0000313" key="1">
    <source>
        <dbReference type="EMBL" id="PID57812.1"/>
    </source>
</evidence>
<dbReference type="Proteomes" id="UP000229740">
    <property type="component" value="Unassembled WGS sequence"/>
</dbReference>
<organism evidence="1 2">
    <name type="scientific">candidate division KSB3 bacterium</name>
    <dbReference type="NCBI Taxonomy" id="2044937"/>
    <lineage>
        <taxon>Bacteria</taxon>
        <taxon>candidate division KSB3</taxon>
    </lineage>
</organism>
<comment type="caution">
    <text evidence="1">The sequence shown here is derived from an EMBL/GenBank/DDBJ whole genome shotgun (WGS) entry which is preliminary data.</text>
</comment>
<gene>
    <name evidence="1" type="ORF">CSB45_06210</name>
</gene>
<name>A0A2G6E7F2_9BACT</name>
<dbReference type="AlphaFoldDB" id="A0A2G6E7F2"/>
<protein>
    <recommendedName>
        <fullName evidence="3">Carbohydrate kinase FGGY C-terminal domain-containing protein</fullName>
    </recommendedName>
</protein>